<feature type="region of interest" description="Disordered" evidence="7">
    <location>
        <begin position="739"/>
        <end position="792"/>
    </location>
</feature>
<dbReference type="GeneTree" id="ENSGT00940000156067"/>
<evidence type="ECO:0000256" key="7">
    <source>
        <dbReference type="SAM" id="MobiDB-lite"/>
    </source>
</evidence>
<keyword evidence="6" id="KW-0067">ATP-binding</keyword>
<dbReference type="Gene3D" id="2.60.34.10">
    <property type="entry name" value="Substrate Binding Domain Of DNAk, Chain A, domain 1"/>
    <property type="match status" value="1"/>
</dbReference>
<dbReference type="InterPro" id="IPR018181">
    <property type="entry name" value="Heat_shock_70_CS"/>
</dbReference>
<feature type="compositionally biased region" description="Basic and acidic residues" evidence="7">
    <location>
        <begin position="484"/>
        <end position="518"/>
    </location>
</feature>
<evidence type="ECO:0000256" key="2">
    <source>
        <dbReference type="ARBA" id="ARBA00007381"/>
    </source>
</evidence>
<reference evidence="8" key="4">
    <citation type="submission" date="2025-08" db="UniProtKB">
        <authorList>
            <consortium name="Ensembl"/>
        </authorList>
    </citation>
    <scope>IDENTIFICATION</scope>
</reference>
<evidence type="ECO:0000256" key="5">
    <source>
        <dbReference type="ARBA" id="ARBA00022741"/>
    </source>
</evidence>
<dbReference type="SUPFAM" id="SSF53067">
    <property type="entry name" value="Actin-like ATPase domain"/>
    <property type="match status" value="2"/>
</dbReference>
<comment type="subcellular location">
    <subcellularLocation>
        <location evidence="1">Cytoplasm</location>
    </subcellularLocation>
</comment>
<dbReference type="FunFam" id="3.30.420.40:FF:000495">
    <property type="entry name" value="Heat shock protein 4b"/>
    <property type="match status" value="1"/>
</dbReference>
<accession>A0A4W4G7Y8</accession>
<evidence type="ECO:0000256" key="1">
    <source>
        <dbReference type="ARBA" id="ARBA00004496"/>
    </source>
</evidence>
<dbReference type="Proteomes" id="UP000314983">
    <property type="component" value="Chromosome 2"/>
</dbReference>
<dbReference type="GO" id="GO:0005524">
    <property type="term" value="F:ATP binding"/>
    <property type="evidence" value="ECO:0007669"/>
    <property type="project" value="UniProtKB-KW"/>
</dbReference>
<organism evidence="8 9">
    <name type="scientific">Electrophorus electricus</name>
    <name type="common">Electric eel</name>
    <name type="synonym">Gymnotus electricus</name>
    <dbReference type="NCBI Taxonomy" id="8005"/>
    <lineage>
        <taxon>Eukaryota</taxon>
        <taxon>Metazoa</taxon>
        <taxon>Chordata</taxon>
        <taxon>Craniata</taxon>
        <taxon>Vertebrata</taxon>
        <taxon>Euteleostomi</taxon>
        <taxon>Actinopterygii</taxon>
        <taxon>Neopterygii</taxon>
        <taxon>Teleostei</taxon>
        <taxon>Ostariophysi</taxon>
        <taxon>Gymnotiformes</taxon>
        <taxon>Gymnotoidei</taxon>
        <taxon>Gymnotidae</taxon>
        <taxon>Electrophorus</taxon>
    </lineage>
</organism>
<dbReference type="Gene3D" id="1.20.1270.10">
    <property type="match status" value="2"/>
</dbReference>
<dbReference type="Ensembl" id="ENSEEET00000033058.2">
    <property type="protein sequence ID" value="ENSEEEP00000032667.2"/>
    <property type="gene ID" value="ENSEEEG00000014903.2"/>
</dbReference>
<dbReference type="GO" id="GO:0005829">
    <property type="term" value="C:cytosol"/>
    <property type="evidence" value="ECO:0007669"/>
    <property type="project" value="TreeGrafter"/>
</dbReference>
<sequence length="792" mass="89102">MSVVGFDVGFMNCYIAVARAGGIETIANEYSDRCTACVSFGPRNRSIGAAAKSQLVTNCKNTVQGFKRFHGRAYSDPFVQSAKSKIGYELSQMPTGTTGIKVPCYYTDAERRSVVDAAQIAGLNCLRLMNETTAVALAYGIYKQDLPAPEEKPRNVVFVDLGHSGYQVSVCAFNKGKLKILATAFDQHMGGKDFDEVLVNHFCEEFGKKYKLEVKSKPRALVRLYQECEKLKKLMSANSSDLPLNIECFMDDIDVSGHLNRGQFEEMCADILARVEAPLHSIMEQANLKTEDIYAVEIVGGASRIPAVKERIGKFFRKELSTTLNADEAVARGCALQCAILSPAFKVREFSITDVVPYPVSLKWNSAAEDGVSDCEVFSKNHAAPFSKVLTFYRKEPFSLEAYYNSPKQLPYPDPTIGQYMIQKVVPQATGESSKVKVKVRINIHGIFSVSGASLVEMQKCEEGEEPMEMEQTVNLSALQNKMQVEEDQQKSPGEGEKENEEKKVMSAEEGKQEKKSDQPPQAKKPKVKTKVLELPIENNPQWQLAIEMLNLFVENEGKMIMQDKLEKERNDAKNNLEEYVYDMRDKLHGMYERFISEGVSTVPRLLEDTENWLYEDGEDQPKQVYIDRLAELKKLGQPIQDRYTEFEERPKAFEELGKQLQQYMKIVEAFKMKEEQYEHLDETEIEKVNKTVSDVMIWMNSKMNQQCKQSLTLDPVVKVAEIAAKTQELFAACNPIVTKPKPKPKVELPKDDAPAEQNGPVNGQESAEVETSANQKDAAENTESKPDMDLD</sequence>
<feature type="compositionally biased region" description="Polar residues" evidence="7">
    <location>
        <begin position="760"/>
        <end position="776"/>
    </location>
</feature>
<feature type="compositionally biased region" description="Basic and acidic residues" evidence="7">
    <location>
        <begin position="778"/>
        <end position="792"/>
    </location>
</feature>
<dbReference type="FunFam" id="3.30.420.40:FF:000767">
    <property type="entry name" value="Heat shock protein 70 (HSP70)-4, putative"/>
    <property type="match status" value="2"/>
</dbReference>
<evidence type="ECO:0000256" key="4">
    <source>
        <dbReference type="ARBA" id="ARBA00022553"/>
    </source>
</evidence>
<dbReference type="FunFam" id="3.90.640.10:FF:000004">
    <property type="entry name" value="Heat shock 70 kDa protein 4"/>
    <property type="match status" value="1"/>
</dbReference>
<gene>
    <name evidence="8" type="primary">hspa4b</name>
</gene>
<evidence type="ECO:0000256" key="6">
    <source>
        <dbReference type="ARBA" id="ARBA00022840"/>
    </source>
</evidence>
<dbReference type="Pfam" id="PF00012">
    <property type="entry name" value="HSP70"/>
    <property type="match status" value="1"/>
</dbReference>
<keyword evidence="9" id="KW-1185">Reference proteome</keyword>
<keyword evidence="4" id="KW-0597">Phosphoprotein</keyword>
<evidence type="ECO:0000256" key="3">
    <source>
        <dbReference type="ARBA" id="ARBA00022490"/>
    </source>
</evidence>
<dbReference type="InterPro" id="IPR029047">
    <property type="entry name" value="HSP70_peptide-bd_sf"/>
</dbReference>
<reference evidence="8" key="5">
    <citation type="submission" date="2025-09" db="UniProtKB">
        <authorList>
            <consortium name="Ensembl"/>
        </authorList>
    </citation>
    <scope>IDENTIFICATION</scope>
</reference>
<dbReference type="PRINTS" id="PR00301">
    <property type="entry name" value="HEATSHOCK70"/>
</dbReference>
<dbReference type="FunFam" id="3.30.30.30:FF:000002">
    <property type="entry name" value="Heat shock 70 kDa protein 4"/>
    <property type="match status" value="1"/>
</dbReference>
<keyword evidence="5" id="KW-0547">Nucleotide-binding</keyword>
<keyword evidence="3" id="KW-0963">Cytoplasm</keyword>
<reference evidence="9" key="2">
    <citation type="journal article" date="2017" name="Sci. Adv.">
        <title>A tail of two voltages: Proteomic comparison of the three electric organs of the electric eel.</title>
        <authorList>
            <person name="Traeger L.L."/>
            <person name="Sabat G."/>
            <person name="Barrett-Wilt G.A."/>
            <person name="Wells G.B."/>
            <person name="Sussman M.R."/>
        </authorList>
    </citation>
    <scope>NUCLEOTIDE SEQUENCE [LARGE SCALE GENOMIC DNA]</scope>
</reference>
<name>A0A4W4G7Y8_ELEEL</name>
<dbReference type="PANTHER" id="PTHR45639">
    <property type="entry name" value="HSC70CB, ISOFORM G-RELATED"/>
    <property type="match status" value="1"/>
</dbReference>
<comment type="similarity">
    <text evidence="2">Belongs to the heat shock protein 70 family.</text>
</comment>
<feature type="compositionally biased region" description="Basic and acidic residues" evidence="7">
    <location>
        <begin position="745"/>
        <end position="754"/>
    </location>
</feature>
<reference evidence="8" key="3">
    <citation type="submission" date="2020-05" db="EMBL/GenBank/DDBJ databases">
        <title>Electrophorus electricus (electric eel) genome, fEleEle1, primary haplotype.</title>
        <authorList>
            <person name="Myers G."/>
            <person name="Meyer A."/>
            <person name="Fedrigo O."/>
            <person name="Formenti G."/>
            <person name="Rhie A."/>
            <person name="Tracey A."/>
            <person name="Sims Y."/>
            <person name="Jarvis E.D."/>
        </authorList>
    </citation>
    <scope>NUCLEOTIDE SEQUENCE [LARGE SCALE GENOMIC DNA]</scope>
</reference>
<dbReference type="FunFam" id="1.20.1270.10:FF:000002">
    <property type="entry name" value="Heat shock 70 kDa protein 4"/>
    <property type="match status" value="1"/>
</dbReference>
<evidence type="ECO:0000313" key="8">
    <source>
        <dbReference type="Ensembl" id="ENSEEEP00000032667.2"/>
    </source>
</evidence>
<protein>
    <submittedName>
        <fullName evidence="8">Heat shock protein 4b</fullName>
    </submittedName>
</protein>
<dbReference type="Gene3D" id="3.30.30.30">
    <property type="match status" value="1"/>
</dbReference>
<proteinExistence type="inferred from homology"/>
<dbReference type="FunFam" id="2.60.34.10:FF:000028">
    <property type="entry name" value="Heat shock protein 4b"/>
    <property type="match status" value="1"/>
</dbReference>
<dbReference type="AlphaFoldDB" id="A0A4W4G7Y8"/>
<feature type="region of interest" description="Disordered" evidence="7">
    <location>
        <begin position="483"/>
        <end position="529"/>
    </location>
</feature>
<reference evidence="9" key="1">
    <citation type="journal article" date="2014" name="Science">
        <title>Nonhuman genetics. Genomic basis for the convergent evolution of electric organs.</title>
        <authorList>
            <person name="Gallant J.R."/>
            <person name="Traeger L.L."/>
            <person name="Volkening J.D."/>
            <person name="Moffett H."/>
            <person name="Chen P.H."/>
            <person name="Novina C.D."/>
            <person name="Phillips G.N.Jr."/>
            <person name="Anand R."/>
            <person name="Wells G.B."/>
            <person name="Pinch M."/>
            <person name="Guth R."/>
            <person name="Unguez G.A."/>
            <person name="Albert J.S."/>
            <person name="Zakon H.H."/>
            <person name="Samanta M.P."/>
            <person name="Sussman M.R."/>
        </authorList>
    </citation>
    <scope>NUCLEOTIDE SEQUENCE [LARGE SCALE GENOMIC DNA]</scope>
</reference>
<dbReference type="PROSITE" id="PS01036">
    <property type="entry name" value="HSP70_3"/>
    <property type="match status" value="1"/>
</dbReference>
<dbReference type="Gene3D" id="3.90.640.10">
    <property type="entry name" value="Actin, Chain A, domain 4"/>
    <property type="match status" value="1"/>
</dbReference>
<dbReference type="SUPFAM" id="SSF100934">
    <property type="entry name" value="Heat shock protein 70kD (HSP70), C-terminal subdomain"/>
    <property type="match status" value="2"/>
</dbReference>
<dbReference type="SUPFAM" id="SSF100920">
    <property type="entry name" value="Heat shock protein 70kD (HSP70), peptide-binding domain"/>
    <property type="match status" value="1"/>
</dbReference>
<dbReference type="InterPro" id="IPR029048">
    <property type="entry name" value="HSP70_C_sf"/>
</dbReference>
<dbReference type="PANTHER" id="PTHR45639:SF8">
    <property type="entry name" value="HEAT SHOCK 70 KDA PROTEIN 4"/>
    <property type="match status" value="1"/>
</dbReference>
<evidence type="ECO:0000313" key="9">
    <source>
        <dbReference type="Proteomes" id="UP000314983"/>
    </source>
</evidence>
<dbReference type="InterPro" id="IPR013126">
    <property type="entry name" value="Hsp_70_fam"/>
</dbReference>
<dbReference type="GO" id="GO:0140662">
    <property type="term" value="F:ATP-dependent protein folding chaperone"/>
    <property type="evidence" value="ECO:0007669"/>
    <property type="project" value="InterPro"/>
</dbReference>
<dbReference type="InterPro" id="IPR043129">
    <property type="entry name" value="ATPase_NBD"/>
</dbReference>
<dbReference type="Gene3D" id="3.30.420.40">
    <property type="match status" value="3"/>
</dbReference>
<dbReference type="GO" id="GO:0005634">
    <property type="term" value="C:nucleus"/>
    <property type="evidence" value="ECO:0007669"/>
    <property type="project" value="TreeGrafter"/>
</dbReference>